<dbReference type="Proteomes" id="UP000002051">
    <property type="component" value="Chromosome 5"/>
</dbReference>
<accession>G7JYT6</accession>
<reference evidence="2" key="3">
    <citation type="submission" date="2015-04" db="UniProtKB">
        <authorList>
            <consortium name="EnsemblPlants"/>
        </authorList>
    </citation>
    <scope>IDENTIFICATION</scope>
    <source>
        <strain evidence="2">cv. Jemalong A17</strain>
    </source>
</reference>
<name>G7JYT6_MEDTR</name>
<evidence type="ECO:0000313" key="3">
    <source>
        <dbReference type="Proteomes" id="UP000002051"/>
    </source>
</evidence>
<reference evidence="1 3" key="1">
    <citation type="journal article" date="2011" name="Nature">
        <title>The Medicago genome provides insight into the evolution of rhizobial symbioses.</title>
        <authorList>
            <person name="Young N.D."/>
            <person name="Debelle F."/>
            <person name="Oldroyd G.E."/>
            <person name="Geurts R."/>
            <person name="Cannon S.B."/>
            <person name="Udvardi M.K."/>
            <person name="Benedito V.A."/>
            <person name="Mayer K.F."/>
            <person name="Gouzy J."/>
            <person name="Schoof H."/>
            <person name="Van de Peer Y."/>
            <person name="Proost S."/>
            <person name="Cook D.R."/>
            <person name="Meyers B.C."/>
            <person name="Spannagl M."/>
            <person name="Cheung F."/>
            <person name="De Mita S."/>
            <person name="Krishnakumar V."/>
            <person name="Gundlach H."/>
            <person name="Zhou S."/>
            <person name="Mudge J."/>
            <person name="Bharti A.K."/>
            <person name="Murray J.D."/>
            <person name="Naoumkina M.A."/>
            <person name="Rosen B."/>
            <person name="Silverstein K.A."/>
            <person name="Tang H."/>
            <person name="Rombauts S."/>
            <person name="Zhao P.X."/>
            <person name="Zhou P."/>
            <person name="Barbe V."/>
            <person name="Bardou P."/>
            <person name="Bechner M."/>
            <person name="Bellec A."/>
            <person name="Berger A."/>
            <person name="Berges H."/>
            <person name="Bidwell S."/>
            <person name="Bisseling T."/>
            <person name="Choisne N."/>
            <person name="Couloux A."/>
            <person name="Denny R."/>
            <person name="Deshpande S."/>
            <person name="Dai X."/>
            <person name="Doyle J.J."/>
            <person name="Dudez A.M."/>
            <person name="Farmer A.D."/>
            <person name="Fouteau S."/>
            <person name="Franken C."/>
            <person name="Gibelin C."/>
            <person name="Gish J."/>
            <person name="Goldstein S."/>
            <person name="Gonzalez A.J."/>
            <person name="Green P.J."/>
            <person name="Hallab A."/>
            <person name="Hartog M."/>
            <person name="Hua A."/>
            <person name="Humphray S.J."/>
            <person name="Jeong D.H."/>
            <person name="Jing Y."/>
            <person name="Jocker A."/>
            <person name="Kenton S.M."/>
            <person name="Kim D.J."/>
            <person name="Klee K."/>
            <person name="Lai H."/>
            <person name="Lang C."/>
            <person name="Lin S."/>
            <person name="Macmil S.L."/>
            <person name="Magdelenat G."/>
            <person name="Matthews L."/>
            <person name="McCorrison J."/>
            <person name="Monaghan E.L."/>
            <person name="Mun J.H."/>
            <person name="Najar F.Z."/>
            <person name="Nicholson C."/>
            <person name="Noirot C."/>
            <person name="O'Bleness M."/>
            <person name="Paule C.R."/>
            <person name="Poulain J."/>
            <person name="Prion F."/>
            <person name="Qin B."/>
            <person name="Qu C."/>
            <person name="Retzel E.F."/>
            <person name="Riddle C."/>
            <person name="Sallet E."/>
            <person name="Samain S."/>
            <person name="Samson N."/>
            <person name="Sanders I."/>
            <person name="Saurat O."/>
            <person name="Scarpelli C."/>
            <person name="Schiex T."/>
            <person name="Segurens B."/>
            <person name="Severin A.J."/>
            <person name="Sherrier D.J."/>
            <person name="Shi R."/>
            <person name="Sims S."/>
            <person name="Singer S.R."/>
            <person name="Sinharoy S."/>
            <person name="Sterck L."/>
            <person name="Viollet A."/>
            <person name="Wang B.B."/>
            <person name="Wang K."/>
            <person name="Wang M."/>
            <person name="Wang X."/>
            <person name="Warfsmann J."/>
            <person name="Weissenbach J."/>
            <person name="White D.D."/>
            <person name="White J.D."/>
            <person name="Wiley G.B."/>
            <person name="Wincker P."/>
            <person name="Xing Y."/>
            <person name="Yang L."/>
            <person name="Yao Z."/>
            <person name="Ying F."/>
            <person name="Zhai J."/>
            <person name="Zhou L."/>
            <person name="Zuber A."/>
            <person name="Denarie J."/>
            <person name="Dixon R.A."/>
            <person name="May G.D."/>
            <person name="Schwartz D.C."/>
            <person name="Rogers J."/>
            <person name="Quetier F."/>
            <person name="Town C.D."/>
            <person name="Roe B.A."/>
        </authorList>
    </citation>
    <scope>NUCLEOTIDE SEQUENCE [LARGE SCALE GENOMIC DNA]</scope>
    <source>
        <strain evidence="1">A17</strain>
        <strain evidence="2 3">cv. Jemalong A17</strain>
    </source>
</reference>
<evidence type="ECO:0000313" key="2">
    <source>
        <dbReference type="EnsemblPlants" id="AES95233"/>
    </source>
</evidence>
<evidence type="ECO:0000313" key="1">
    <source>
        <dbReference type="EMBL" id="AES95233.1"/>
    </source>
</evidence>
<proteinExistence type="predicted"/>
<dbReference type="PaxDb" id="3880-AES95233"/>
<keyword evidence="3" id="KW-1185">Reference proteome</keyword>
<dbReference type="EMBL" id="CM001221">
    <property type="protein sequence ID" value="AES95233.1"/>
    <property type="molecule type" value="Genomic_DNA"/>
</dbReference>
<reference evidence="1 3" key="2">
    <citation type="journal article" date="2014" name="BMC Genomics">
        <title>An improved genome release (version Mt4.0) for the model legume Medicago truncatula.</title>
        <authorList>
            <person name="Tang H."/>
            <person name="Krishnakumar V."/>
            <person name="Bidwell S."/>
            <person name="Rosen B."/>
            <person name="Chan A."/>
            <person name="Zhou S."/>
            <person name="Gentzbittel L."/>
            <person name="Childs K.L."/>
            <person name="Yandell M."/>
            <person name="Gundlach H."/>
            <person name="Mayer K.F."/>
            <person name="Schwartz D.C."/>
            <person name="Town C.D."/>
        </authorList>
    </citation>
    <scope>GENOME REANNOTATION</scope>
    <source>
        <strain evidence="2 3">cv. Jemalong A17</strain>
    </source>
</reference>
<dbReference type="HOGENOM" id="CLU_2907479_0_0_1"/>
<dbReference type="EnsemblPlants" id="AES95233">
    <property type="protein sequence ID" value="AES95233"/>
    <property type="gene ID" value="MTR_5g023200"/>
</dbReference>
<sequence>MWGLHGSYLGLHADKYADAILAVRWYDLDGYGLRGPAPPHPTAPGVVRMTYPSYGPSSSTQP</sequence>
<organism evidence="1 3">
    <name type="scientific">Medicago truncatula</name>
    <name type="common">Barrel medic</name>
    <name type="synonym">Medicago tribuloides</name>
    <dbReference type="NCBI Taxonomy" id="3880"/>
    <lineage>
        <taxon>Eukaryota</taxon>
        <taxon>Viridiplantae</taxon>
        <taxon>Streptophyta</taxon>
        <taxon>Embryophyta</taxon>
        <taxon>Tracheophyta</taxon>
        <taxon>Spermatophyta</taxon>
        <taxon>Magnoliopsida</taxon>
        <taxon>eudicotyledons</taxon>
        <taxon>Gunneridae</taxon>
        <taxon>Pentapetalae</taxon>
        <taxon>rosids</taxon>
        <taxon>fabids</taxon>
        <taxon>Fabales</taxon>
        <taxon>Fabaceae</taxon>
        <taxon>Papilionoideae</taxon>
        <taxon>50 kb inversion clade</taxon>
        <taxon>NPAAA clade</taxon>
        <taxon>Hologalegina</taxon>
        <taxon>IRL clade</taxon>
        <taxon>Trifolieae</taxon>
        <taxon>Medicago</taxon>
    </lineage>
</organism>
<dbReference type="AlphaFoldDB" id="G7JYT6"/>
<gene>
    <name evidence="1" type="ordered locus">MTR_5g023200</name>
</gene>
<protein>
    <submittedName>
        <fullName evidence="1 2">Uncharacterized protein</fullName>
    </submittedName>
</protein>